<keyword evidence="12" id="KW-1185">Reference proteome</keyword>
<comment type="caution">
    <text evidence="11">The sequence shown here is derived from an EMBL/GenBank/DDBJ whole genome shotgun (WGS) entry which is preliminary data.</text>
</comment>
<dbReference type="SUPFAM" id="SSF48452">
    <property type="entry name" value="TPR-like"/>
    <property type="match status" value="1"/>
</dbReference>
<dbReference type="InterPro" id="IPR011990">
    <property type="entry name" value="TPR-like_helical_dom_sf"/>
</dbReference>
<dbReference type="PANTHER" id="PTHR38035">
    <property type="entry name" value="UPF0070 PROTEIN YFGM"/>
    <property type="match status" value="1"/>
</dbReference>
<gene>
    <name evidence="11" type="ORF">ACFONC_05575</name>
</gene>
<evidence type="ECO:0000256" key="1">
    <source>
        <dbReference type="ARBA" id="ARBA00004401"/>
    </source>
</evidence>
<evidence type="ECO:0000259" key="10">
    <source>
        <dbReference type="Pfam" id="PF09976"/>
    </source>
</evidence>
<keyword evidence="5 9" id="KW-0472">Membrane</keyword>
<dbReference type="PANTHER" id="PTHR38035:SF1">
    <property type="entry name" value="ANCILLARY SECYEG TRANSLOCON SUBUNIT"/>
    <property type="match status" value="1"/>
</dbReference>
<protein>
    <recommendedName>
        <fullName evidence="8">Ancillary SecYEG translocon subunit</fullName>
    </recommendedName>
</protein>
<evidence type="ECO:0000256" key="6">
    <source>
        <dbReference type="ARBA" id="ARBA00023186"/>
    </source>
</evidence>
<keyword evidence="6" id="KW-0143">Chaperone</keyword>
<keyword evidence="2" id="KW-1003">Cell membrane</keyword>
<evidence type="ECO:0000313" key="11">
    <source>
        <dbReference type="EMBL" id="MFC3715616.1"/>
    </source>
</evidence>
<evidence type="ECO:0000256" key="7">
    <source>
        <dbReference type="ARBA" id="ARBA00024197"/>
    </source>
</evidence>
<dbReference type="Gene3D" id="1.25.40.10">
    <property type="entry name" value="Tetratricopeptide repeat domain"/>
    <property type="match status" value="1"/>
</dbReference>
<keyword evidence="4 9" id="KW-1133">Transmembrane helix</keyword>
<feature type="transmembrane region" description="Helical" evidence="9">
    <location>
        <begin position="24"/>
        <end position="44"/>
    </location>
</feature>
<comment type="similarity">
    <text evidence="7">Belongs to the YfgM family.</text>
</comment>
<evidence type="ECO:0000256" key="3">
    <source>
        <dbReference type="ARBA" id="ARBA00022692"/>
    </source>
</evidence>
<evidence type="ECO:0000256" key="5">
    <source>
        <dbReference type="ARBA" id="ARBA00023136"/>
    </source>
</evidence>
<accession>A0ABV7XIS2</accession>
<evidence type="ECO:0000256" key="4">
    <source>
        <dbReference type="ARBA" id="ARBA00022989"/>
    </source>
</evidence>
<dbReference type="Pfam" id="PF09976">
    <property type="entry name" value="TPR_21"/>
    <property type="match status" value="1"/>
</dbReference>
<dbReference type="InterPro" id="IPR018704">
    <property type="entry name" value="SecYEG/CpoB_TPR"/>
</dbReference>
<feature type="domain" description="Ancillary SecYEG translocon subunit/Cell division coordinator CpoB TPR" evidence="10">
    <location>
        <begin position="18"/>
        <end position="200"/>
    </location>
</feature>
<dbReference type="Proteomes" id="UP001595705">
    <property type="component" value="Unassembled WGS sequence"/>
</dbReference>
<reference evidence="12" key="1">
    <citation type="journal article" date="2019" name="Int. J. Syst. Evol. Microbiol.">
        <title>The Global Catalogue of Microorganisms (GCM) 10K type strain sequencing project: providing services to taxonomists for standard genome sequencing and annotation.</title>
        <authorList>
            <consortium name="The Broad Institute Genomics Platform"/>
            <consortium name="The Broad Institute Genome Sequencing Center for Infectious Disease"/>
            <person name="Wu L."/>
            <person name="Ma J."/>
        </authorList>
    </citation>
    <scope>NUCLEOTIDE SEQUENCE [LARGE SCALE GENOMIC DNA]</scope>
    <source>
        <strain evidence="12">KCTC 42441</strain>
    </source>
</reference>
<proteinExistence type="inferred from homology"/>
<evidence type="ECO:0000256" key="2">
    <source>
        <dbReference type="ARBA" id="ARBA00022475"/>
    </source>
</evidence>
<dbReference type="InterPro" id="IPR026039">
    <property type="entry name" value="YfgM"/>
</dbReference>
<dbReference type="PIRSF" id="PIRSF006170">
    <property type="entry name" value="YfgM"/>
    <property type="match status" value="1"/>
</dbReference>
<evidence type="ECO:0000313" key="12">
    <source>
        <dbReference type="Proteomes" id="UP001595705"/>
    </source>
</evidence>
<dbReference type="EMBL" id="JBHRYA010000003">
    <property type="protein sequence ID" value="MFC3715616.1"/>
    <property type="molecule type" value="Genomic_DNA"/>
</dbReference>
<evidence type="ECO:0000256" key="8">
    <source>
        <dbReference type="ARBA" id="ARBA00024235"/>
    </source>
</evidence>
<evidence type="ECO:0000256" key="9">
    <source>
        <dbReference type="SAM" id="Phobius"/>
    </source>
</evidence>
<dbReference type="RefSeq" id="WP_386742720.1">
    <property type="nucleotide sequence ID" value="NZ_JBHRYA010000003.1"/>
</dbReference>
<comment type="subcellular location">
    <subcellularLocation>
        <location evidence="1">Cell membrane</location>
        <topology evidence="1">Single-pass type II membrane protein</topology>
    </subcellularLocation>
</comment>
<sequence>MAIDDLLDEHEQSERVLAWLRSNGAGLIGGVILGLALIIGWQWWGSRQARADMQAGNDYQAMLDSLAAKDITKAQSQAAALGDTPYAPLAVLDLAKAQVDAGQRDAAIATLRGAESPNPALQQILRQRLARLLIDAGKAGEALQVLGDADDPSSLEVRGDAHVALGKREEARKSYSEVLAKLDVASPGRRLVELKLTDVGGSPAKPEASI</sequence>
<name>A0ABV7XIS2_9GAMM</name>
<keyword evidence="3 9" id="KW-0812">Transmembrane</keyword>
<organism evidence="11 12">
    <name type="scientific">Luteimonas soli</name>
    <dbReference type="NCBI Taxonomy" id="1648966"/>
    <lineage>
        <taxon>Bacteria</taxon>
        <taxon>Pseudomonadati</taxon>
        <taxon>Pseudomonadota</taxon>
        <taxon>Gammaproteobacteria</taxon>
        <taxon>Lysobacterales</taxon>
        <taxon>Lysobacteraceae</taxon>
        <taxon>Luteimonas</taxon>
    </lineage>
</organism>